<name>A0ACC1RAI3_9HYPO</name>
<evidence type="ECO:0000313" key="2">
    <source>
        <dbReference type="Proteomes" id="UP001148629"/>
    </source>
</evidence>
<accession>A0ACC1RAI3</accession>
<keyword evidence="2" id="KW-1185">Reference proteome</keyword>
<sequence>MPRAAQIKSRHYKYQSEQLAGRSLWPRGGRGWEDGSELGAEFGRANGRRAAFPRCVSRICGAMATASPSAPANPPLPIPNEPEPEADPQSGERRNADGLACLALPARSDTIDPASPETQLDFHSKS</sequence>
<comment type="caution">
    <text evidence="1">The sequence shown here is derived from an EMBL/GenBank/DDBJ whole genome shotgun (WGS) entry which is preliminary data.</text>
</comment>
<gene>
    <name evidence="1" type="ORF">NM208_g16322</name>
</gene>
<proteinExistence type="predicted"/>
<organism evidence="1 2">
    <name type="scientific">Fusarium decemcellulare</name>
    <dbReference type="NCBI Taxonomy" id="57161"/>
    <lineage>
        <taxon>Eukaryota</taxon>
        <taxon>Fungi</taxon>
        <taxon>Dikarya</taxon>
        <taxon>Ascomycota</taxon>
        <taxon>Pezizomycotina</taxon>
        <taxon>Sordariomycetes</taxon>
        <taxon>Hypocreomycetidae</taxon>
        <taxon>Hypocreales</taxon>
        <taxon>Nectriaceae</taxon>
        <taxon>Fusarium</taxon>
        <taxon>Fusarium decemcellulare species complex</taxon>
    </lineage>
</organism>
<dbReference type="Proteomes" id="UP001148629">
    <property type="component" value="Unassembled WGS sequence"/>
</dbReference>
<evidence type="ECO:0000313" key="1">
    <source>
        <dbReference type="EMBL" id="KAJ3504540.1"/>
    </source>
</evidence>
<reference evidence="1" key="1">
    <citation type="submission" date="2022-08" db="EMBL/GenBank/DDBJ databases">
        <title>Genome Sequence of Fusarium decemcellulare.</title>
        <authorList>
            <person name="Buettner E."/>
        </authorList>
    </citation>
    <scope>NUCLEOTIDE SEQUENCE</scope>
    <source>
        <strain evidence="1">Babe19</strain>
    </source>
</reference>
<dbReference type="EMBL" id="JANRMS010004969">
    <property type="protein sequence ID" value="KAJ3504540.1"/>
    <property type="molecule type" value="Genomic_DNA"/>
</dbReference>
<protein>
    <submittedName>
        <fullName evidence="1">Uncharacterized protein</fullName>
    </submittedName>
</protein>